<evidence type="ECO:0008006" key="4">
    <source>
        <dbReference type="Google" id="ProtNLM"/>
    </source>
</evidence>
<feature type="compositionally biased region" description="Low complexity" evidence="1">
    <location>
        <begin position="1018"/>
        <end position="1031"/>
    </location>
</feature>
<feature type="compositionally biased region" description="Low complexity" evidence="1">
    <location>
        <begin position="681"/>
        <end position="702"/>
    </location>
</feature>
<proteinExistence type="predicted"/>
<feature type="compositionally biased region" description="Low complexity" evidence="1">
    <location>
        <begin position="647"/>
        <end position="656"/>
    </location>
</feature>
<reference evidence="2" key="1">
    <citation type="submission" date="2020-05" db="EMBL/GenBank/DDBJ databases">
        <title>Mycena genomes resolve the evolution of fungal bioluminescence.</title>
        <authorList>
            <person name="Tsai I.J."/>
        </authorList>
    </citation>
    <scope>NUCLEOTIDE SEQUENCE</scope>
    <source>
        <strain evidence="2">110903Hualien_Pintung</strain>
    </source>
</reference>
<feature type="region of interest" description="Disordered" evidence="1">
    <location>
        <begin position="1454"/>
        <end position="1621"/>
    </location>
</feature>
<feature type="region of interest" description="Disordered" evidence="1">
    <location>
        <begin position="388"/>
        <end position="491"/>
    </location>
</feature>
<feature type="region of interest" description="Disordered" evidence="1">
    <location>
        <begin position="875"/>
        <end position="994"/>
    </location>
</feature>
<evidence type="ECO:0000256" key="1">
    <source>
        <dbReference type="SAM" id="MobiDB-lite"/>
    </source>
</evidence>
<evidence type="ECO:0000313" key="2">
    <source>
        <dbReference type="EMBL" id="KAF7322266.1"/>
    </source>
</evidence>
<feature type="compositionally biased region" description="Polar residues" evidence="1">
    <location>
        <begin position="241"/>
        <end position="252"/>
    </location>
</feature>
<name>A0A8H6TS11_MYCCL</name>
<feature type="region of interest" description="Disordered" evidence="1">
    <location>
        <begin position="1"/>
        <end position="104"/>
    </location>
</feature>
<feature type="compositionally biased region" description="Polar residues" evidence="1">
    <location>
        <begin position="1296"/>
        <end position="1306"/>
    </location>
</feature>
<feature type="region of interest" description="Disordered" evidence="1">
    <location>
        <begin position="181"/>
        <end position="201"/>
    </location>
</feature>
<feature type="compositionally biased region" description="Basic and acidic residues" evidence="1">
    <location>
        <begin position="1055"/>
        <end position="1069"/>
    </location>
</feature>
<dbReference type="Proteomes" id="UP000613580">
    <property type="component" value="Unassembled WGS sequence"/>
</dbReference>
<comment type="caution">
    <text evidence="2">The sequence shown here is derived from an EMBL/GenBank/DDBJ whole genome shotgun (WGS) entry which is preliminary data.</text>
</comment>
<feature type="region of interest" description="Disordered" evidence="1">
    <location>
        <begin position="811"/>
        <end position="849"/>
    </location>
</feature>
<dbReference type="EMBL" id="JACAZE010000001">
    <property type="protein sequence ID" value="KAF7322266.1"/>
    <property type="molecule type" value="Genomic_DNA"/>
</dbReference>
<dbReference type="Pfam" id="PF20826">
    <property type="entry name" value="PHD_5"/>
    <property type="match status" value="1"/>
</dbReference>
<feature type="compositionally biased region" description="Pro residues" evidence="1">
    <location>
        <begin position="1230"/>
        <end position="1240"/>
    </location>
</feature>
<feature type="compositionally biased region" description="Acidic residues" evidence="1">
    <location>
        <begin position="1093"/>
        <end position="1108"/>
    </location>
</feature>
<feature type="compositionally biased region" description="Gly residues" evidence="1">
    <location>
        <begin position="1581"/>
        <end position="1621"/>
    </location>
</feature>
<feature type="region of interest" description="Disordered" evidence="1">
    <location>
        <begin position="1007"/>
        <end position="1263"/>
    </location>
</feature>
<feature type="compositionally biased region" description="Basic and acidic residues" evidence="1">
    <location>
        <begin position="83"/>
        <end position="101"/>
    </location>
</feature>
<feature type="compositionally biased region" description="Low complexity" evidence="1">
    <location>
        <begin position="1410"/>
        <end position="1433"/>
    </location>
</feature>
<organism evidence="2 3">
    <name type="scientific">Mycena chlorophos</name>
    <name type="common">Agaric fungus</name>
    <name type="synonym">Agaricus chlorophos</name>
    <dbReference type="NCBI Taxonomy" id="658473"/>
    <lineage>
        <taxon>Eukaryota</taxon>
        <taxon>Fungi</taxon>
        <taxon>Dikarya</taxon>
        <taxon>Basidiomycota</taxon>
        <taxon>Agaricomycotina</taxon>
        <taxon>Agaricomycetes</taxon>
        <taxon>Agaricomycetidae</taxon>
        <taxon>Agaricales</taxon>
        <taxon>Marasmiineae</taxon>
        <taxon>Mycenaceae</taxon>
        <taxon>Mycena</taxon>
    </lineage>
</organism>
<feature type="compositionally biased region" description="Gly residues" evidence="1">
    <location>
        <begin position="1553"/>
        <end position="1567"/>
    </location>
</feature>
<dbReference type="PANTHER" id="PTHR45691:SF6">
    <property type="entry name" value="PROTEIN DIAPHANOUS"/>
    <property type="match status" value="1"/>
</dbReference>
<dbReference type="GO" id="GO:0030041">
    <property type="term" value="P:actin filament polymerization"/>
    <property type="evidence" value="ECO:0007669"/>
    <property type="project" value="TreeGrafter"/>
</dbReference>
<feature type="compositionally biased region" description="Basic and acidic residues" evidence="1">
    <location>
        <begin position="1243"/>
        <end position="1263"/>
    </location>
</feature>
<feature type="compositionally biased region" description="Low complexity" evidence="1">
    <location>
        <begin position="19"/>
        <end position="40"/>
    </location>
</feature>
<feature type="compositionally biased region" description="Basic and acidic residues" evidence="1">
    <location>
        <begin position="1181"/>
        <end position="1207"/>
    </location>
</feature>
<feature type="region of interest" description="Disordered" evidence="1">
    <location>
        <begin position="1296"/>
        <end position="1319"/>
    </location>
</feature>
<feature type="compositionally biased region" description="Low complexity" evidence="1">
    <location>
        <begin position="388"/>
        <end position="406"/>
    </location>
</feature>
<dbReference type="InterPro" id="IPR011011">
    <property type="entry name" value="Znf_FYVE_PHD"/>
</dbReference>
<feature type="compositionally biased region" description="Pro residues" evidence="1">
    <location>
        <begin position="1"/>
        <end position="18"/>
    </location>
</feature>
<accession>A0A8H6TS11</accession>
<feature type="compositionally biased region" description="Low complexity" evidence="1">
    <location>
        <begin position="1041"/>
        <end position="1050"/>
    </location>
</feature>
<feature type="compositionally biased region" description="Basic and acidic residues" evidence="1">
    <location>
        <begin position="1154"/>
        <end position="1173"/>
    </location>
</feature>
<feature type="region of interest" description="Disordered" evidence="1">
    <location>
        <begin position="1374"/>
        <end position="1433"/>
    </location>
</feature>
<dbReference type="InterPro" id="IPR051412">
    <property type="entry name" value="Formin_Homology_Diaphanous_sf"/>
</dbReference>
<dbReference type="OrthoDB" id="79252at2759"/>
<dbReference type="PANTHER" id="PTHR45691">
    <property type="entry name" value="PROTEIN DIAPHANOUS"/>
    <property type="match status" value="1"/>
</dbReference>
<keyword evidence="3" id="KW-1185">Reference proteome</keyword>
<protein>
    <recommendedName>
        <fullName evidence="4">PHD-type domain-containing protein</fullName>
    </recommendedName>
</protein>
<feature type="compositionally biased region" description="Basic and acidic residues" evidence="1">
    <location>
        <begin position="1216"/>
        <end position="1229"/>
    </location>
</feature>
<feature type="compositionally biased region" description="Pro residues" evidence="1">
    <location>
        <begin position="436"/>
        <end position="455"/>
    </location>
</feature>
<feature type="region of interest" description="Disordered" evidence="1">
    <location>
        <begin position="241"/>
        <end position="264"/>
    </location>
</feature>
<sequence>MQLAPPPQRVSGTGPPPASRRTTLLTPSLLHSQSHSNGHNGSKHKHDDGQRGPTGGSSVIPQKRKGSSAGDRGHGNGAGSKAARRDLDDKGGDRRRERDLVVVDDEGGREDDAIRCRCGSSIDDGYSIACDVCGRWCHCVCFGISKDNVPATWACWVCAPEDHAHARRDPPKSSRRRAGIIAGTGRSQNAAVPTPSLPGYDPLDDERYQYVQIDEDVVQHQEAQHRLKAYAATWRGVSALNTTPSTVPQQPSGHKPFLFGTPPTPSPTILHAVPPIRRGSAVTPPNYALHTAAPALPKALLAKYPSTITTAESYLESPANGYVHSGVPKRFVHIIGEPLDVALDARGRGGRGRWARSGCWPNAEVRAYVCGVIGAASSTETTTATTMKAVGSTSATTPVVPQISTPVIPPPPPPAPTPAPRKGKGRALEDLLEAVPSPPLPTPVPTPMIPAPPRPSSTLPQQTETSSATSSSLAPPPPTSSSSSARQDEPKTHFGIFATKALKAGEEIVLGWEWDDANAVHRVGEVAGNGNGVVVAAAGKDGRVPGKDAKDYGITACPTPTQRHLLSQLANILHSMGNEDCACASTLLGTGNGKVYSEDDKRCVLKTMEDVLFPPAPRRVPLNDSEETEDDLEGMDVDIEGDGHAVASASASANSNGYRRRRPATVSPEVQRMPLPPTMARSSSSSSRPSSSQTQTHIQTQTKKPRRLAGPGIPPPSPDLDAVVPPEASKWGPLIGVERGFRAVPAASDSTQTQAGAGAKLDLWEREREKQRRKGVGFGAGYALEATPAVARSSKEKDYVVVERQRSDGRGREWGVRRPGSVRDGYGDDSDSDNARSFQSRRPVQDDDLERQERAALEVLESALLPPKALRKRWSSVGPAEGSANAKGKQRAVSDPERMDVDGHDDIVVDDMPPPPTTATSSVDIGPSPSASFARLSIVSPHPGHSRTPNPNLFGGGGGERRPSWLQDDVLSGEGLRKADPPPPSTPADDMQAADLLLLLAGNASSPKVEIVPPPVVVPSAPSTVASVPVPLRSPTPPSPASVAPPIATVEQDEERQQASPDERDDPRRSPSPAPPSQQHSESPAPSMRDLVDELPTEPEEDDDEPDFLLEALTNEDGNEGDEVYRPSPASPSPGPAGTSSAGETSPEMDVVVEQDKGEHDEMVVDQPERGEPEMGLGLVETKDPEIAAVSEEKDATVPEPAREPTPPREPTPEPEPAREPTPEPEPVREPTPPPPPPPVKVSLKEWRAKRQKEEEERAKQAKEKQLELLATIGTVDEQDKENADQVAVVPAVETTVSSPAVSVSDTKPEQDVDGLNPDGLSAMLDGIRASAALQLQQAKKADTESGLGLSMASFAPSGNEHLSPLVVASALSPTPTSGGLSNGHVTAEERPLPSSPPAKLRSPSPPPTLAASPTPIPSSTSNNAAATTSFSFAPTPTPTELFSFSSASASASTASASPAPLFKFQQKPTSKREEGEIPSSRDSSPKPPSASYVLGTGINRNSTPTPTPVAPSRMSPMPPTQPRSYNMAMRGRAPPSAPKALREAQGLTSGSLGAGMGMGMGFGRGWGQSQAPLNPQSGPMGMGMGFGRGGVPGRGGWKGRGGPGPGGSAGPGPGGHYRGR</sequence>
<dbReference type="SUPFAM" id="SSF57903">
    <property type="entry name" value="FYVE/PHD zinc finger"/>
    <property type="match status" value="1"/>
</dbReference>
<evidence type="ECO:0000313" key="3">
    <source>
        <dbReference type="Proteomes" id="UP000613580"/>
    </source>
</evidence>
<feature type="compositionally biased region" description="Basic and acidic residues" evidence="1">
    <location>
        <begin position="892"/>
        <end position="907"/>
    </location>
</feature>
<gene>
    <name evidence="2" type="ORF">HMN09_00004000</name>
</gene>
<dbReference type="InterPro" id="IPR013083">
    <property type="entry name" value="Znf_RING/FYVE/PHD"/>
</dbReference>
<feature type="compositionally biased region" description="Pro residues" evidence="1">
    <location>
        <begin position="407"/>
        <end position="419"/>
    </location>
</feature>
<dbReference type="Gene3D" id="3.30.40.10">
    <property type="entry name" value="Zinc/RING finger domain, C3HC4 (zinc finger)"/>
    <property type="match status" value="1"/>
</dbReference>
<feature type="compositionally biased region" description="Low complexity" evidence="1">
    <location>
        <begin position="1077"/>
        <end position="1087"/>
    </location>
</feature>
<dbReference type="GO" id="GO:0005884">
    <property type="term" value="C:actin filament"/>
    <property type="evidence" value="ECO:0007669"/>
    <property type="project" value="TreeGrafter"/>
</dbReference>
<feature type="region of interest" description="Disordered" evidence="1">
    <location>
        <begin position="647"/>
        <end position="726"/>
    </location>
</feature>